<dbReference type="Gene3D" id="1.10.10.10">
    <property type="entry name" value="Winged helix-like DNA-binding domain superfamily/Winged helix DNA-binding domain"/>
    <property type="match status" value="1"/>
</dbReference>
<dbReference type="SMART" id="SM00862">
    <property type="entry name" value="Trans_reg_C"/>
    <property type="match status" value="1"/>
</dbReference>
<feature type="domain" description="OmpR/PhoB-type" evidence="3">
    <location>
        <begin position="23"/>
        <end position="97"/>
    </location>
</feature>
<gene>
    <name evidence="4" type="ORF">G5S32_14200</name>
</gene>
<dbReference type="InterPro" id="IPR001867">
    <property type="entry name" value="OmpR/PhoB-type_DNA-bd"/>
</dbReference>
<dbReference type="KEGG" id="vzi:G5S32_14200"/>
<keyword evidence="1" id="KW-0238">DNA-binding</keyword>
<keyword evidence="5" id="KW-1185">Reference proteome</keyword>
<evidence type="ECO:0000313" key="5">
    <source>
        <dbReference type="Proteomes" id="UP000503003"/>
    </source>
</evidence>
<sequence>MDANDIKIKCSEEGGSYFIIIDDVRYKCSYAESAILSTLLQNKGNFYSRDELAVIGWPGKLVSKNSVPVSMANLRKIFKNHTKLDVIENEKNKGYIITIDKIKLIPTEEAEVKDDKLDLTNVKITKPVLVNTDRKTKLTHIKSLISRGLAYPLFFVNMVFLLLVLFHNRSDLEPIQLSLTNSDRYIAVSTNDNNFLAKLNKDKINKQTEHHSFTNIASDLMLAKQEDKNIIFINSLGDRVIIDCLVNDKLESYSGDDIETIISELNEKGCEL</sequence>
<dbReference type="GO" id="GO:0000160">
    <property type="term" value="P:phosphorelay signal transduction system"/>
    <property type="evidence" value="ECO:0007669"/>
    <property type="project" value="InterPro"/>
</dbReference>
<dbReference type="InterPro" id="IPR016032">
    <property type="entry name" value="Sig_transdc_resp-reg_C-effctor"/>
</dbReference>
<protein>
    <recommendedName>
        <fullName evidence="3">OmpR/PhoB-type domain-containing protein</fullName>
    </recommendedName>
</protein>
<dbReference type="Pfam" id="PF00486">
    <property type="entry name" value="Trans_reg_C"/>
    <property type="match status" value="1"/>
</dbReference>
<feature type="transmembrane region" description="Helical" evidence="2">
    <location>
        <begin position="144"/>
        <end position="166"/>
    </location>
</feature>
<dbReference type="GO" id="GO:0003677">
    <property type="term" value="F:DNA binding"/>
    <property type="evidence" value="ECO:0007669"/>
    <property type="project" value="UniProtKB-KW"/>
</dbReference>
<organism evidence="4 5">
    <name type="scientific">Vibrio ziniensis</name>
    <dbReference type="NCBI Taxonomy" id="2711221"/>
    <lineage>
        <taxon>Bacteria</taxon>
        <taxon>Pseudomonadati</taxon>
        <taxon>Pseudomonadota</taxon>
        <taxon>Gammaproteobacteria</taxon>
        <taxon>Vibrionales</taxon>
        <taxon>Vibrionaceae</taxon>
        <taxon>Vibrio</taxon>
    </lineage>
</organism>
<dbReference type="RefSeq" id="WP_165312570.1">
    <property type="nucleotide sequence ID" value="NZ_CP049331.1"/>
</dbReference>
<dbReference type="AlphaFoldDB" id="A0A6G7CLV0"/>
<dbReference type="EMBL" id="CP049331">
    <property type="protein sequence ID" value="QIH43026.1"/>
    <property type="molecule type" value="Genomic_DNA"/>
</dbReference>
<reference evidence="4 5" key="1">
    <citation type="submission" date="2020-02" db="EMBL/GenBank/DDBJ databases">
        <title>A complete genome of a marine bacterium Vibrio sp. ZWAL4003 isolated from the mangrove sediment with the ability to degrade polysaccharides.</title>
        <authorList>
            <person name="Wu J."/>
            <person name="Qu W."/>
            <person name="Zeng R."/>
        </authorList>
    </citation>
    <scope>NUCLEOTIDE SEQUENCE [LARGE SCALE GENOMIC DNA]</scope>
    <source>
        <strain evidence="4 5">ZWAL4003</strain>
    </source>
</reference>
<evidence type="ECO:0000259" key="3">
    <source>
        <dbReference type="SMART" id="SM00862"/>
    </source>
</evidence>
<name>A0A6G7CLV0_9VIBR</name>
<dbReference type="SUPFAM" id="SSF46894">
    <property type="entry name" value="C-terminal effector domain of the bipartite response regulators"/>
    <property type="match status" value="1"/>
</dbReference>
<evidence type="ECO:0000313" key="4">
    <source>
        <dbReference type="EMBL" id="QIH43026.1"/>
    </source>
</evidence>
<dbReference type="InterPro" id="IPR036388">
    <property type="entry name" value="WH-like_DNA-bd_sf"/>
</dbReference>
<evidence type="ECO:0000256" key="1">
    <source>
        <dbReference type="ARBA" id="ARBA00023125"/>
    </source>
</evidence>
<accession>A0A6G7CLV0</accession>
<dbReference type="GO" id="GO:0006355">
    <property type="term" value="P:regulation of DNA-templated transcription"/>
    <property type="evidence" value="ECO:0007669"/>
    <property type="project" value="InterPro"/>
</dbReference>
<evidence type="ECO:0000256" key="2">
    <source>
        <dbReference type="SAM" id="Phobius"/>
    </source>
</evidence>
<dbReference type="Proteomes" id="UP000503003">
    <property type="component" value="Chromosome 1"/>
</dbReference>
<keyword evidence="2" id="KW-1133">Transmembrane helix</keyword>
<proteinExistence type="predicted"/>
<keyword evidence="2" id="KW-0812">Transmembrane</keyword>
<keyword evidence="2" id="KW-0472">Membrane</keyword>